<proteinExistence type="predicted"/>
<dbReference type="Proteomes" id="UP000886674">
    <property type="component" value="Unassembled WGS sequence"/>
</dbReference>
<organism evidence="3 4">
    <name type="scientific">Candidatus Thiodiazotropha taylori</name>
    <dbReference type="NCBI Taxonomy" id="2792791"/>
    <lineage>
        <taxon>Bacteria</taxon>
        <taxon>Pseudomonadati</taxon>
        <taxon>Pseudomonadota</taxon>
        <taxon>Gammaproteobacteria</taxon>
        <taxon>Chromatiales</taxon>
        <taxon>Sedimenticolaceae</taxon>
        <taxon>Candidatus Thiodiazotropha</taxon>
    </lineage>
</organism>
<keyword evidence="2" id="KW-0472">Membrane</keyword>
<evidence type="ECO:0000313" key="3">
    <source>
        <dbReference type="EMBL" id="MCG7978245.1"/>
    </source>
</evidence>
<dbReference type="AlphaFoldDB" id="A0A9E4NK48"/>
<comment type="caution">
    <text evidence="3">The sequence shown here is derived from an EMBL/GenBank/DDBJ whole genome shotgun (WGS) entry which is preliminary data.</text>
</comment>
<name>A0A9E4NK48_9GAMM</name>
<gene>
    <name evidence="3" type="ORF">JAY77_08860</name>
</gene>
<reference evidence="3" key="1">
    <citation type="journal article" date="2021" name="Proc. Natl. Acad. Sci. U.S.A.">
        <title>Global biogeography of chemosynthetic symbionts reveals both localized and globally distributed symbiont groups. .</title>
        <authorList>
            <person name="Osvatic J.T."/>
            <person name="Wilkins L.G.E."/>
            <person name="Leibrecht L."/>
            <person name="Leray M."/>
            <person name="Zauner S."/>
            <person name="Polzin J."/>
            <person name="Camacho Y."/>
            <person name="Gros O."/>
            <person name="van Gils J.A."/>
            <person name="Eisen J.A."/>
            <person name="Petersen J.M."/>
            <person name="Yuen B."/>
        </authorList>
    </citation>
    <scope>NUCLEOTIDE SEQUENCE</scope>
    <source>
        <strain evidence="3">MAGclacostrist055</strain>
    </source>
</reference>
<evidence type="ECO:0000313" key="4">
    <source>
        <dbReference type="Proteomes" id="UP000886674"/>
    </source>
</evidence>
<evidence type="ECO:0000256" key="2">
    <source>
        <dbReference type="SAM" id="Phobius"/>
    </source>
</evidence>
<dbReference type="EMBL" id="JAEPCR010000039">
    <property type="protein sequence ID" value="MCG7978245.1"/>
    <property type="molecule type" value="Genomic_DNA"/>
</dbReference>
<accession>A0A9E4NK48</accession>
<keyword evidence="2" id="KW-0812">Transmembrane</keyword>
<feature type="region of interest" description="Disordered" evidence="1">
    <location>
        <begin position="1"/>
        <end position="28"/>
    </location>
</feature>
<evidence type="ECO:0000256" key="1">
    <source>
        <dbReference type="SAM" id="MobiDB-lite"/>
    </source>
</evidence>
<keyword evidence="2" id="KW-1133">Transmembrane helix</keyword>
<feature type="transmembrane region" description="Helical" evidence="2">
    <location>
        <begin position="818"/>
        <end position="837"/>
    </location>
</feature>
<protein>
    <submittedName>
        <fullName evidence="3">Uncharacterized protein</fullName>
    </submittedName>
</protein>
<sequence length="943" mass="104263">MPLVEIDEGALSYQPRSSYEPEQPKDQDKLDLWAAGMALQNPISGAIRYGHHPDFEETPGYNPLTDEDLDGYDPEEFAFSRSPEETRALKRRIDYQHRDRQMLAEDDSLHGTLSSIAGAVGNPILWAPMLLAPQASIPAIIAAEAGAELVSESILHRQQPERTLTESAINVGAAAAVSGILGAAAQGLTKRQMKQLDEGMAQEMKRAVNLDSAGAQRVNETTIDDETLVGGDVVTHATIGPLGRVMRATSLEARKIGQQLADLPFILRKHEKGKSFGPSVEARIGRFEATEGEALQTLNNLYKQHTKAGGKLSEDEFFEAVTTALRSYDKHAVKEVELAAKYVRKNVLNATKYEAQGLQLLPEDREFLVRLIKEQKAKGVNTDDLMKRYVEAPDTLTKDGASYAPRVYDYEKLAADLQGFKKLITDYLQYNVPDGELIARDEAEDLAESVVRNVFLHGGLEDTDLPKYLVPKAGALQERTLDIPDMLLEPYLVNDSRVLLSRYLKQIGSDIELTKVFGSKNMRMAFSNISTEYDRLIAESTGAEAKRLKQERTAVFRDLRAMRDRLTGQYERPQDPSSKLVKAGASIRAWNTMTMLGGAVVSNLPDMARPIMELGLRPFIKGMTQLIGNVKGFNLSRTELKRWGVGLDMTTGSRMAAIADAADMMQAGQQKALNVFGKVSLLNAWNAGMKQFSGVMTVDSFLKWSSLTRRTTHQKQIMARAGLDENMLTRINEQFKAHGITDSGLRIANTTEWTDTEAAEIFEAAIRSEVQHTIIQPGIADKPLVASTEVGKLAFQFQSFIMSAQNRMLINGLQRHDMAFMTGILASVFIGMLTAYVKNAVRGAEQPKNPQEWIAEGVDRSGVLGLMTYPFNWGRMATGDTPSRFAARNITGTFLGPTPEQAERAVRVGLGAAEGKLNPEQMARLMPFQNLLHLRQIGEQLVE</sequence>